<sequence>MDKEDNNFKTAKEALLEKSRENQQNTIKQPLKLTNTNPQLEISMNVDHFKELFDYGIISQLNRKINLA</sequence>
<evidence type="ECO:0000313" key="1">
    <source>
        <dbReference type="EMBL" id="EXX72771.1"/>
    </source>
</evidence>
<comment type="caution">
    <text evidence="1">The sequence shown here is derived from an EMBL/GenBank/DDBJ whole genome shotgun (WGS) entry which is preliminary data.</text>
</comment>
<name>A0A015LJC9_RHIIW</name>
<gene>
    <name evidence="1" type="ORF">RirG_066190</name>
</gene>
<dbReference type="AlphaFoldDB" id="A0A015LJC9"/>
<evidence type="ECO:0000313" key="2">
    <source>
        <dbReference type="Proteomes" id="UP000022910"/>
    </source>
</evidence>
<dbReference type="HOGENOM" id="CLU_2795289_0_0_1"/>
<keyword evidence="2" id="KW-1185">Reference proteome</keyword>
<proteinExistence type="predicted"/>
<reference evidence="1 2" key="1">
    <citation type="submission" date="2014-02" db="EMBL/GenBank/DDBJ databases">
        <title>Single nucleus genome sequencing reveals high similarity among nuclei of an endomycorrhizal fungus.</title>
        <authorList>
            <person name="Lin K."/>
            <person name="Geurts R."/>
            <person name="Zhang Z."/>
            <person name="Limpens E."/>
            <person name="Saunders D.G."/>
            <person name="Mu D."/>
            <person name="Pang E."/>
            <person name="Cao H."/>
            <person name="Cha H."/>
            <person name="Lin T."/>
            <person name="Zhou Q."/>
            <person name="Shang Y."/>
            <person name="Li Y."/>
            <person name="Ivanov S."/>
            <person name="Sharma T."/>
            <person name="Velzen R.V."/>
            <person name="Ruijter N.D."/>
            <person name="Aanen D.K."/>
            <person name="Win J."/>
            <person name="Kamoun S."/>
            <person name="Bisseling T."/>
            <person name="Huang S."/>
        </authorList>
    </citation>
    <scope>NUCLEOTIDE SEQUENCE [LARGE SCALE GENOMIC DNA]</scope>
    <source>
        <strain evidence="2">DAOM197198w</strain>
    </source>
</reference>
<dbReference type="Proteomes" id="UP000022910">
    <property type="component" value="Unassembled WGS sequence"/>
</dbReference>
<organism evidence="1 2">
    <name type="scientific">Rhizophagus irregularis (strain DAOM 197198w)</name>
    <name type="common">Glomus intraradices</name>
    <dbReference type="NCBI Taxonomy" id="1432141"/>
    <lineage>
        <taxon>Eukaryota</taxon>
        <taxon>Fungi</taxon>
        <taxon>Fungi incertae sedis</taxon>
        <taxon>Mucoromycota</taxon>
        <taxon>Glomeromycotina</taxon>
        <taxon>Glomeromycetes</taxon>
        <taxon>Glomerales</taxon>
        <taxon>Glomeraceae</taxon>
        <taxon>Rhizophagus</taxon>
    </lineage>
</organism>
<protein>
    <submittedName>
        <fullName evidence="1">Uncharacterized protein</fullName>
    </submittedName>
</protein>
<accession>A0A015LJC9</accession>
<dbReference type="EMBL" id="JEMT01015064">
    <property type="protein sequence ID" value="EXX72771.1"/>
    <property type="molecule type" value="Genomic_DNA"/>
</dbReference>